<keyword evidence="2" id="KW-0812">Transmembrane</keyword>
<dbReference type="Proteomes" id="UP001597063">
    <property type="component" value="Unassembled WGS sequence"/>
</dbReference>
<reference evidence="4" key="1">
    <citation type="journal article" date="2019" name="Int. J. Syst. Evol. Microbiol.">
        <title>The Global Catalogue of Microorganisms (GCM) 10K type strain sequencing project: providing services to taxonomists for standard genome sequencing and annotation.</title>
        <authorList>
            <consortium name="The Broad Institute Genomics Platform"/>
            <consortium name="The Broad Institute Genome Sequencing Center for Infectious Disease"/>
            <person name="Wu L."/>
            <person name="Ma J."/>
        </authorList>
    </citation>
    <scope>NUCLEOTIDE SEQUENCE [LARGE SCALE GENOMIC DNA]</scope>
    <source>
        <strain evidence="4">JCM 9371</strain>
    </source>
</reference>
<feature type="region of interest" description="Disordered" evidence="1">
    <location>
        <begin position="1"/>
        <end position="23"/>
    </location>
</feature>
<sequence>MWPGANIGPPPMDPGPAGAPWTAPPRVKPSAGWYTVPIVLAATAVVGLVIMLVLFLDDSMAAEKPGVTGGASTGVTVDLEAGRGYFLYVRTGASAPTSCALRAYGQTGAVELTRKNSWAQSDHTGYRYTASFQAPVGGEGVLTCRGTSGTMLVTPDDTADFYLGLSVLIGVVCGVLAIVGFVFLFVRRSHARRAAVSSVPGAFPY</sequence>
<comment type="caution">
    <text evidence="3">The sequence shown here is derived from an EMBL/GenBank/DDBJ whole genome shotgun (WGS) entry which is preliminary data.</text>
</comment>
<evidence type="ECO:0000313" key="4">
    <source>
        <dbReference type="Proteomes" id="UP001597063"/>
    </source>
</evidence>
<keyword evidence="2" id="KW-1133">Transmembrane helix</keyword>
<feature type="transmembrane region" description="Helical" evidence="2">
    <location>
        <begin position="33"/>
        <end position="56"/>
    </location>
</feature>
<protein>
    <recommendedName>
        <fullName evidence="5">Serine/arginine repetitive matrix protein 2</fullName>
    </recommendedName>
</protein>
<evidence type="ECO:0000256" key="2">
    <source>
        <dbReference type="SAM" id="Phobius"/>
    </source>
</evidence>
<evidence type="ECO:0000256" key="1">
    <source>
        <dbReference type="SAM" id="MobiDB-lite"/>
    </source>
</evidence>
<dbReference type="EMBL" id="JBHTGP010000011">
    <property type="protein sequence ID" value="MFD0687078.1"/>
    <property type="molecule type" value="Genomic_DNA"/>
</dbReference>
<keyword evidence="2" id="KW-0472">Membrane</keyword>
<evidence type="ECO:0000313" key="3">
    <source>
        <dbReference type="EMBL" id="MFD0687078.1"/>
    </source>
</evidence>
<organism evidence="3 4">
    <name type="scientific">Actinomadura fibrosa</name>
    <dbReference type="NCBI Taxonomy" id="111802"/>
    <lineage>
        <taxon>Bacteria</taxon>
        <taxon>Bacillati</taxon>
        <taxon>Actinomycetota</taxon>
        <taxon>Actinomycetes</taxon>
        <taxon>Streptosporangiales</taxon>
        <taxon>Thermomonosporaceae</taxon>
        <taxon>Actinomadura</taxon>
    </lineage>
</organism>
<keyword evidence="4" id="KW-1185">Reference proteome</keyword>
<accession>A0ABW2XKM3</accession>
<dbReference type="RefSeq" id="WP_378323426.1">
    <property type="nucleotide sequence ID" value="NZ_JBHTGP010000011.1"/>
</dbReference>
<proteinExistence type="predicted"/>
<gene>
    <name evidence="3" type="ORF">ACFQZM_21445</name>
</gene>
<feature type="transmembrane region" description="Helical" evidence="2">
    <location>
        <begin position="161"/>
        <end position="186"/>
    </location>
</feature>
<evidence type="ECO:0008006" key="5">
    <source>
        <dbReference type="Google" id="ProtNLM"/>
    </source>
</evidence>
<name>A0ABW2XKM3_9ACTN</name>